<dbReference type="eggNOG" id="ENOG502RAF9">
    <property type="taxonomic scope" value="Eukaryota"/>
</dbReference>
<feature type="region of interest" description="Disordered" evidence="2">
    <location>
        <begin position="471"/>
        <end position="495"/>
    </location>
</feature>
<sequence>MDRELRQQNLALLKLLLQVIKVTSKASGEFYCLTKTSNEDVRDLVQQKYSINETNLIHLKTIFQHCNDRLIQKIKEMAPKLLPNEFELMLNAIKQNNEDEGCGYYIQTHMEETNLKASQLSCVYKVFHEEFSINLKDHITEIEKDRSQYEEIIEEKEQKIKELEEEIDIALNHNYDMDQKLQEQEEILEQYQSYCFDEEGNQKEFKTRESEMFKMNTIESLNNQVSQLQRIIEEKDIEIVKLKNQIQNKEEQIEYQSDDNVNNFTIKNLKTRIEELEKQCNLYEKQRNEFNEKLKENSLILDKKENELIEKEIELETKLREIELKDMKIGDLETELNEKVEEEQNNTTLQVLIEEMHLEIQEKEQHINLLKENINKEQEEILQLKEQLITKDNELKTVMEELNKQRISLESKINDAINKEHQKNEKIQIETDEQISSQKFIPTNIVSKDENIIITPKISLRDKIKKFEQPLDNESSSRKTEVKIQNSKKSSFISTPKPLTSFTQYQQTQPRRLSNMSVRDKIALFNQK</sequence>
<feature type="compositionally biased region" description="Polar residues" evidence="2">
    <location>
        <begin position="483"/>
        <end position="495"/>
    </location>
</feature>
<dbReference type="AlphaFoldDB" id="A0A175JH99"/>
<comment type="caution">
    <text evidence="3">The sequence shown here is derived from an EMBL/GenBank/DDBJ whole genome shotgun (WGS) entry which is preliminary data.</text>
</comment>
<feature type="compositionally biased region" description="Basic and acidic residues" evidence="2">
    <location>
        <begin position="471"/>
        <end position="482"/>
    </location>
</feature>
<evidence type="ECO:0000256" key="2">
    <source>
        <dbReference type="SAM" id="MobiDB-lite"/>
    </source>
</evidence>
<dbReference type="VEuPathDB" id="AmoebaDB:EHI8A_045040"/>
<dbReference type="Proteomes" id="UP000078387">
    <property type="component" value="Unassembled WGS sequence"/>
</dbReference>
<accession>A0A175JH99</accession>
<feature type="coiled-coil region" evidence="1">
    <location>
        <begin position="135"/>
        <end position="180"/>
    </location>
</feature>
<feature type="coiled-coil region" evidence="1">
    <location>
        <begin position="353"/>
        <end position="419"/>
    </location>
</feature>
<evidence type="ECO:0000313" key="4">
    <source>
        <dbReference type="Proteomes" id="UP000078387"/>
    </source>
</evidence>
<dbReference type="VEuPathDB" id="AmoebaDB:EHI7A_001300"/>
<protein>
    <submittedName>
        <fullName evidence="3">Uncharacterized protein</fullName>
    </submittedName>
</protein>
<feature type="coiled-coil region" evidence="1">
    <location>
        <begin position="218"/>
        <end position="325"/>
    </location>
</feature>
<evidence type="ECO:0000313" key="3">
    <source>
        <dbReference type="EMBL" id="GAT93060.1"/>
    </source>
</evidence>
<dbReference type="VEuPathDB" id="AmoebaDB:KM1_003840"/>
<proteinExistence type="predicted"/>
<dbReference type="VEuPathDB" id="AmoebaDB:EHI5A_005400"/>
<dbReference type="VEuPathDB" id="AmoebaDB:EHI_096630"/>
<dbReference type="EMBL" id="BDEQ01000001">
    <property type="protein sequence ID" value="GAT93060.1"/>
    <property type="molecule type" value="Genomic_DNA"/>
</dbReference>
<organism evidence="3 4">
    <name type="scientific">Entamoeba histolytica</name>
    <dbReference type="NCBI Taxonomy" id="5759"/>
    <lineage>
        <taxon>Eukaryota</taxon>
        <taxon>Amoebozoa</taxon>
        <taxon>Evosea</taxon>
        <taxon>Archamoebae</taxon>
        <taxon>Mastigamoebida</taxon>
        <taxon>Entamoebidae</taxon>
        <taxon>Entamoeba</taxon>
    </lineage>
</organism>
<keyword evidence="1" id="KW-0175">Coiled coil</keyword>
<evidence type="ECO:0000256" key="1">
    <source>
        <dbReference type="SAM" id="Coils"/>
    </source>
</evidence>
<name>A0A175JH99_ENTHI</name>
<reference evidence="3 4" key="1">
    <citation type="submission" date="2016-05" db="EMBL/GenBank/DDBJ databases">
        <title>First whole genome sequencing of Entamoeba histolytica HM1:IMSS-clone-6.</title>
        <authorList>
            <person name="Mukherjee Avik.K."/>
            <person name="Izumyama S."/>
            <person name="Nakada-Tsukui K."/>
            <person name="Nozaki T."/>
        </authorList>
    </citation>
    <scope>NUCLEOTIDE SEQUENCE [LARGE SCALE GENOMIC DNA]</scope>
    <source>
        <strain evidence="3 4">HM1:IMSS clone 6</strain>
    </source>
</reference>
<gene>
    <name evidence="3" type="ORF">CL6EHI_096630</name>
</gene>